<keyword evidence="6" id="KW-0732">Signal</keyword>
<feature type="region of interest" description="Disordered" evidence="5">
    <location>
        <begin position="204"/>
        <end position="223"/>
    </location>
</feature>
<dbReference type="AlphaFoldDB" id="A0AA48GYI7"/>
<feature type="compositionally biased region" description="Basic and acidic residues" evidence="5">
    <location>
        <begin position="208"/>
        <end position="223"/>
    </location>
</feature>
<accession>A0AA48GYI7</accession>
<organism evidence="8 9">
    <name type="scientific">Mesoterricola silvestris</name>
    <dbReference type="NCBI Taxonomy" id="2927979"/>
    <lineage>
        <taxon>Bacteria</taxon>
        <taxon>Pseudomonadati</taxon>
        <taxon>Acidobacteriota</taxon>
        <taxon>Holophagae</taxon>
        <taxon>Holophagales</taxon>
        <taxon>Holophagaceae</taxon>
        <taxon>Mesoterricola</taxon>
    </lineage>
</organism>
<evidence type="ECO:0000256" key="5">
    <source>
        <dbReference type="SAM" id="MobiDB-lite"/>
    </source>
</evidence>
<dbReference type="Gene3D" id="3.30.1330.60">
    <property type="entry name" value="OmpA-like domain"/>
    <property type="match status" value="1"/>
</dbReference>
<dbReference type="PROSITE" id="PS51123">
    <property type="entry name" value="OMPA_2"/>
    <property type="match status" value="1"/>
</dbReference>
<dbReference type="KEGG" id="msil:METEAL_33950"/>
<dbReference type="InterPro" id="IPR006665">
    <property type="entry name" value="OmpA-like"/>
</dbReference>
<keyword evidence="9" id="KW-1185">Reference proteome</keyword>
<dbReference type="EMBL" id="AP027080">
    <property type="protein sequence ID" value="BDU74221.1"/>
    <property type="molecule type" value="Genomic_DNA"/>
</dbReference>
<evidence type="ECO:0000256" key="1">
    <source>
        <dbReference type="ARBA" id="ARBA00004442"/>
    </source>
</evidence>
<sequence>MRILCALALVLFSLACGKPRVLPAAAIQVQVDSYPAGTALFLAGRPVGTAPRTLTVESLDALLELTATSGAEPVVEKRIRFLALDRAEVLFVFGTGNSAMAKALGLARILVFDYGAGVTFELNKADLRAEFLPLLDRQASLLKTHFTGVDVLICGHTDTLGTPDFNLALSLARARSVAQDLEARGVSREHMKAQGFGSAFPVASNQTEQDRARNRRTELVLPQ</sequence>
<dbReference type="InterPro" id="IPR036737">
    <property type="entry name" value="OmpA-like_sf"/>
</dbReference>
<evidence type="ECO:0000256" key="6">
    <source>
        <dbReference type="SAM" id="SignalP"/>
    </source>
</evidence>
<dbReference type="RefSeq" id="WP_316412897.1">
    <property type="nucleotide sequence ID" value="NZ_AP027080.1"/>
</dbReference>
<gene>
    <name evidence="8" type="ORF">METEAL_33950</name>
</gene>
<dbReference type="PRINTS" id="PR01021">
    <property type="entry name" value="OMPADOMAIN"/>
</dbReference>
<keyword evidence="3" id="KW-0998">Cell outer membrane</keyword>
<evidence type="ECO:0000256" key="4">
    <source>
        <dbReference type="PROSITE-ProRule" id="PRU00473"/>
    </source>
</evidence>
<name>A0AA48GYI7_9BACT</name>
<keyword evidence="2 4" id="KW-0472">Membrane</keyword>
<dbReference type="PANTHER" id="PTHR30329:SF21">
    <property type="entry name" value="LIPOPROTEIN YIAD-RELATED"/>
    <property type="match status" value="1"/>
</dbReference>
<evidence type="ECO:0000256" key="2">
    <source>
        <dbReference type="ARBA" id="ARBA00023136"/>
    </source>
</evidence>
<feature type="signal peptide" evidence="6">
    <location>
        <begin position="1"/>
        <end position="17"/>
    </location>
</feature>
<dbReference type="CDD" id="cd07185">
    <property type="entry name" value="OmpA_C-like"/>
    <property type="match status" value="1"/>
</dbReference>
<feature type="chain" id="PRO_5041288385" description="OmpA-like domain-containing protein" evidence="6">
    <location>
        <begin position="18"/>
        <end position="223"/>
    </location>
</feature>
<dbReference type="InterPro" id="IPR006664">
    <property type="entry name" value="OMP_bac"/>
</dbReference>
<reference evidence="9" key="1">
    <citation type="journal article" date="2023" name="Int. J. Syst. Evol. Microbiol.">
        <title>Mesoterricola silvestris gen. nov., sp. nov., Mesoterricola sediminis sp. nov., Geothrix oryzae sp. nov., Geothrix edaphica sp. nov., Geothrix rubra sp. nov., and Geothrix limicola sp. nov., six novel members of Acidobacteriota isolated from soils.</title>
        <authorList>
            <person name="Itoh H."/>
            <person name="Sugisawa Y."/>
            <person name="Mise K."/>
            <person name="Xu Z."/>
            <person name="Kuniyasu M."/>
            <person name="Ushijima N."/>
            <person name="Kawano K."/>
            <person name="Kobayashi E."/>
            <person name="Shiratori Y."/>
            <person name="Masuda Y."/>
            <person name="Senoo K."/>
        </authorList>
    </citation>
    <scope>NUCLEOTIDE SEQUENCE [LARGE SCALE GENOMIC DNA]</scope>
    <source>
        <strain evidence="9">W79</strain>
    </source>
</reference>
<dbReference type="SUPFAM" id="SSF103088">
    <property type="entry name" value="OmpA-like"/>
    <property type="match status" value="1"/>
</dbReference>
<evidence type="ECO:0000313" key="9">
    <source>
        <dbReference type="Proteomes" id="UP001238179"/>
    </source>
</evidence>
<dbReference type="Pfam" id="PF00691">
    <property type="entry name" value="OmpA"/>
    <property type="match status" value="1"/>
</dbReference>
<dbReference type="InterPro" id="IPR050330">
    <property type="entry name" value="Bact_OuterMem_StrucFunc"/>
</dbReference>
<dbReference type="GO" id="GO:0009279">
    <property type="term" value="C:cell outer membrane"/>
    <property type="evidence" value="ECO:0007669"/>
    <property type="project" value="UniProtKB-SubCell"/>
</dbReference>
<protein>
    <recommendedName>
        <fullName evidence="7">OmpA-like domain-containing protein</fullName>
    </recommendedName>
</protein>
<feature type="domain" description="OmpA-like" evidence="7">
    <location>
        <begin position="107"/>
        <end position="223"/>
    </location>
</feature>
<proteinExistence type="predicted"/>
<evidence type="ECO:0000313" key="8">
    <source>
        <dbReference type="EMBL" id="BDU74221.1"/>
    </source>
</evidence>
<comment type="subcellular location">
    <subcellularLocation>
        <location evidence="1">Cell outer membrane</location>
    </subcellularLocation>
</comment>
<evidence type="ECO:0000256" key="3">
    <source>
        <dbReference type="ARBA" id="ARBA00023237"/>
    </source>
</evidence>
<dbReference type="PANTHER" id="PTHR30329">
    <property type="entry name" value="STATOR ELEMENT OF FLAGELLAR MOTOR COMPLEX"/>
    <property type="match status" value="1"/>
</dbReference>
<dbReference type="PROSITE" id="PS51257">
    <property type="entry name" value="PROKAR_LIPOPROTEIN"/>
    <property type="match status" value="1"/>
</dbReference>
<evidence type="ECO:0000259" key="7">
    <source>
        <dbReference type="PROSITE" id="PS51123"/>
    </source>
</evidence>
<dbReference type="Proteomes" id="UP001238179">
    <property type="component" value="Chromosome"/>
</dbReference>